<dbReference type="Pfam" id="PF00021">
    <property type="entry name" value="UPAR_LY6"/>
    <property type="match status" value="1"/>
</dbReference>
<dbReference type="AlphaFoldDB" id="G1QDJ8"/>
<dbReference type="FunCoup" id="G1QDJ8">
    <property type="interactions" value="32"/>
</dbReference>
<reference evidence="2" key="2">
    <citation type="submission" date="2025-08" db="UniProtKB">
        <authorList>
            <consortium name="Ensembl"/>
        </authorList>
    </citation>
    <scope>IDENTIFICATION</scope>
</reference>
<dbReference type="InterPro" id="IPR016054">
    <property type="entry name" value="LY6_UPA_recep-like"/>
</dbReference>
<dbReference type="EMBL" id="AAPE02065588">
    <property type="status" value="NOT_ANNOTATED_CDS"/>
    <property type="molecule type" value="Genomic_DNA"/>
</dbReference>
<proteinExistence type="predicted"/>
<dbReference type="InParanoid" id="G1QDJ8"/>
<dbReference type="GeneTree" id="ENSGT00940000163158"/>
<sequence length="79" mass="8998">ALRCFKCDLLNATGVCEHGEGSCQAMGSQECFLRKVYEDDRFQYGYQGCRDLCISMFILKPNTLVTIECCHDVSFCNRL</sequence>
<keyword evidence="3" id="KW-1185">Reference proteome</keyword>
<reference evidence="2 3" key="1">
    <citation type="journal article" date="2011" name="Nature">
        <title>A high-resolution map of human evolutionary constraint using 29 mammals.</title>
        <authorList>
            <person name="Lindblad-Toh K."/>
            <person name="Garber M."/>
            <person name="Zuk O."/>
            <person name="Lin M.F."/>
            <person name="Parker B.J."/>
            <person name="Washietl S."/>
            <person name="Kheradpour P."/>
            <person name="Ernst J."/>
            <person name="Jordan G."/>
            <person name="Mauceli E."/>
            <person name="Ward L.D."/>
            <person name="Lowe C.B."/>
            <person name="Holloway A.K."/>
            <person name="Clamp M."/>
            <person name="Gnerre S."/>
            <person name="Alfoldi J."/>
            <person name="Beal K."/>
            <person name="Chang J."/>
            <person name="Clawson H."/>
            <person name="Cuff J."/>
            <person name="Di Palma F."/>
            <person name="Fitzgerald S."/>
            <person name="Flicek P."/>
            <person name="Guttman M."/>
            <person name="Hubisz M.J."/>
            <person name="Jaffe D.B."/>
            <person name="Jungreis I."/>
            <person name="Kent W.J."/>
            <person name="Kostka D."/>
            <person name="Lara M."/>
            <person name="Martins A.L."/>
            <person name="Massingham T."/>
            <person name="Moltke I."/>
            <person name="Raney B.J."/>
            <person name="Rasmussen M.D."/>
            <person name="Robinson J."/>
            <person name="Stark A."/>
            <person name="Vilella A.J."/>
            <person name="Wen J."/>
            <person name="Xie X."/>
            <person name="Zody M.C."/>
            <person name="Baldwin J."/>
            <person name="Bloom T."/>
            <person name="Chin C.W."/>
            <person name="Heiman D."/>
            <person name="Nicol R."/>
            <person name="Nusbaum C."/>
            <person name="Young S."/>
            <person name="Wilkinson J."/>
            <person name="Worley K.C."/>
            <person name="Kovar C.L."/>
            <person name="Muzny D.M."/>
            <person name="Gibbs R.A."/>
            <person name="Cree A."/>
            <person name="Dihn H.H."/>
            <person name="Fowler G."/>
            <person name="Jhangiani S."/>
            <person name="Joshi V."/>
            <person name="Lee S."/>
            <person name="Lewis L.R."/>
            <person name="Nazareth L.V."/>
            <person name="Okwuonu G."/>
            <person name="Santibanez J."/>
            <person name="Warren W.C."/>
            <person name="Mardis E.R."/>
            <person name="Weinstock G.M."/>
            <person name="Wilson R.K."/>
            <person name="Delehaunty K."/>
            <person name="Dooling D."/>
            <person name="Fronik C."/>
            <person name="Fulton L."/>
            <person name="Fulton B."/>
            <person name="Graves T."/>
            <person name="Minx P."/>
            <person name="Sodergren E."/>
            <person name="Birney E."/>
            <person name="Margulies E.H."/>
            <person name="Herrero J."/>
            <person name="Green E.D."/>
            <person name="Haussler D."/>
            <person name="Siepel A."/>
            <person name="Goldman N."/>
            <person name="Pollard K.S."/>
            <person name="Pedersen J.S."/>
            <person name="Lander E.S."/>
            <person name="Kellis M."/>
        </authorList>
    </citation>
    <scope>NUCLEOTIDE SEQUENCE [LARGE SCALE GENOMIC DNA]</scope>
</reference>
<dbReference type="OMA" id="EERCCND"/>
<evidence type="ECO:0000313" key="2">
    <source>
        <dbReference type="Ensembl" id="ENSMLUP00000021781.1"/>
    </source>
</evidence>
<dbReference type="Ensembl" id="ENSMLUT00000022438.1">
    <property type="protein sequence ID" value="ENSMLUP00000021781.1"/>
    <property type="gene ID" value="ENSMLUG00000028898.1"/>
</dbReference>
<organism evidence="2 3">
    <name type="scientific">Myotis lucifugus</name>
    <name type="common">Little brown bat</name>
    <dbReference type="NCBI Taxonomy" id="59463"/>
    <lineage>
        <taxon>Eukaryota</taxon>
        <taxon>Metazoa</taxon>
        <taxon>Chordata</taxon>
        <taxon>Craniata</taxon>
        <taxon>Vertebrata</taxon>
        <taxon>Euteleostomi</taxon>
        <taxon>Mammalia</taxon>
        <taxon>Eutheria</taxon>
        <taxon>Laurasiatheria</taxon>
        <taxon>Chiroptera</taxon>
        <taxon>Yangochiroptera</taxon>
        <taxon>Vespertilionidae</taxon>
        <taxon>Myotis</taxon>
    </lineage>
</organism>
<feature type="domain" description="UPAR/Ly6" evidence="1">
    <location>
        <begin position="1"/>
        <end position="78"/>
    </location>
</feature>
<dbReference type="CDD" id="cd23628">
    <property type="entry name" value="TFP_LU_ECD_SP10_like"/>
    <property type="match status" value="1"/>
</dbReference>
<reference evidence="2" key="3">
    <citation type="submission" date="2025-09" db="UniProtKB">
        <authorList>
            <consortium name="Ensembl"/>
        </authorList>
    </citation>
    <scope>IDENTIFICATION</scope>
</reference>
<accession>G1QDJ8</accession>
<dbReference type="eggNOG" id="ENOG502TDW1">
    <property type="taxonomic scope" value="Eukaryota"/>
</dbReference>
<dbReference type="HOGENOM" id="CLU_178161_0_0_1"/>
<evidence type="ECO:0000259" key="1">
    <source>
        <dbReference type="Pfam" id="PF00021"/>
    </source>
</evidence>
<protein>
    <recommendedName>
        <fullName evidence="1">UPAR/Ly6 domain-containing protein</fullName>
    </recommendedName>
</protein>
<evidence type="ECO:0000313" key="3">
    <source>
        <dbReference type="Proteomes" id="UP000001074"/>
    </source>
</evidence>
<dbReference type="STRING" id="59463.ENSMLUP00000021781"/>
<name>G1QDJ8_MYOLU</name>
<dbReference type="Proteomes" id="UP000001074">
    <property type="component" value="Unassembled WGS sequence"/>
</dbReference>